<dbReference type="AlphaFoldDB" id="M7ZVN5"/>
<evidence type="ECO:0000313" key="1">
    <source>
        <dbReference type="EMBL" id="EMS67238.1"/>
    </source>
</evidence>
<protein>
    <submittedName>
        <fullName evidence="1">Uncharacterized protein</fullName>
    </submittedName>
</protein>
<organism evidence="1">
    <name type="scientific">Triticum urartu</name>
    <name type="common">Red wild einkorn</name>
    <name type="synonym">Crithodium urartu</name>
    <dbReference type="NCBI Taxonomy" id="4572"/>
    <lineage>
        <taxon>Eukaryota</taxon>
        <taxon>Viridiplantae</taxon>
        <taxon>Streptophyta</taxon>
        <taxon>Embryophyta</taxon>
        <taxon>Tracheophyta</taxon>
        <taxon>Spermatophyta</taxon>
        <taxon>Magnoliopsida</taxon>
        <taxon>Liliopsida</taxon>
        <taxon>Poales</taxon>
        <taxon>Poaceae</taxon>
        <taxon>BOP clade</taxon>
        <taxon>Pooideae</taxon>
        <taxon>Triticodae</taxon>
        <taxon>Triticeae</taxon>
        <taxon>Triticinae</taxon>
        <taxon>Triticum</taxon>
    </lineage>
</organism>
<dbReference type="EMBL" id="KD021909">
    <property type="protein sequence ID" value="EMS67238.1"/>
    <property type="molecule type" value="Genomic_DNA"/>
</dbReference>
<sequence>MASASSRSRRRVNDGRRIVVPGKGEIVHYSLSNPENIWRKKKVIRPFLYQSNGSLESTDPNKICRQRDSKIIEDRGGDERTAWGTTRHHDQMEALWEEMDAAVTFLRAMIQPRHEAATGGTGRRQRGEPTATYRSFGAGSRRVRTSAPSCSRTRDESDDNRFHRAASAMQARMLETLEREERETPELPRRDLTIPFTCSYME</sequence>
<proteinExistence type="predicted"/>
<gene>
    <name evidence="1" type="ORF">TRIUR3_33584</name>
</gene>
<name>M7ZVN5_TRIUA</name>
<reference evidence="1" key="1">
    <citation type="journal article" date="2013" name="Nature">
        <title>Draft genome of the wheat A-genome progenitor Triticum urartu.</title>
        <authorList>
            <person name="Ling H.Q."/>
            <person name="Zhao S."/>
            <person name="Liu D."/>
            <person name="Wang J."/>
            <person name="Sun H."/>
            <person name="Zhang C."/>
            <person name="Fan H."/>
            <person name="Li D."/>
            <person name="Dong L."/>
            <person name="Tao Y."/>
            <person name="Gao C."/>
            <person name="Wu H."/>
            <person name="Li Y."/>
            <person name="Cui Y."/>
            <person name="Guo X."/>
            <person name="Zheng S."/>
            <person name="Wang B."/>
            <person name="Yu K."/>
            <person name="Liang Q."/>
            <person name="Yang W."/>
            <person name="Lou X."/>
            <person name="Chen J."/>
            <person name="Feng M."/>
            <person name="Jian J."/>
            <person name="Zhang X."/>
            <person name="Luo G."/>
            <person name="Jiang Y."/>
            <person name="Liu J."/>
            <person name="Wang Z."/>
            <person name="Sha Y."/>
            <person name="Zhang B."/>
            <person name="Wu H."/>
            <person name="Tang D."/>
            <person name="Shen Q."/>
            <person name="Xue P."/>
            <person name="Zou S."/>
            <person name="Wang X."/>
            <person name="Liu X."/>
            <person name="Wang F."/>
            <person name="Yang Y."/>
            <person name="An X."/>
            <person name="Dong Z."/>
            <person name="Zhang K."/>
            <person name="Zhang X."/>
            <person name="Luo M.C."/>
            <person name="Dvorak J."/>
            <person name="Tong Y."/>
            <person name="Wang J."/>
            <person name="Yang H."/>
            <person name="Li Z."/>
            <person name="Wang D."/>
            <person name="Zhang A."/>
            <person name="Wang J."/>
        </authorList>
    </citation>
    <scope>NUCLEOTIDE SEQUENCE</scope>
</reference>
<accession>M7ZVN5</accession>